<dbReference type="PROSITE" id="PS51186">
    <property type="entry name" value="GNAT"/>
    <property type="match status" value="1"/>
</dbReference>
<evidence type="ECO:0000313" key="2">
    <source>
        <dbReference type="EMBL" id="KKN51335.1"/>
    </source>
</evidence>
<protein>
    <recommendedName>
        <fullName evidence="1">N-acetyltransferase domain-containing protein</fullName>
    </recommendedName>
</protein>
<dbReference type="Pfam" id="PF00583">
    <property type="entry name" value="Acetyltransf_1"/>
    <property type="match status" value="1"/>
</dbReference>
<dbReference type="InterPro" id="IPR000182">
    <property type="entry name" value="GNAT_dom"/>
</dbReference>
<dbReference type="Gene3D" id="3.40.630.30">
    <property type="match status" value="1"/>
</dbReference>
<name>A0A0F9R460_9ZZZZ</name>
<organism evidence="2">
    <name type="scientific">marine sediment metagenome</name>
    <dbReference type="NCBI Taxonomy" id="412755"/>
    <lineage>
        <taxon>unclassified sequences</taxon>
        <taxon>metagenomes</taxon>
        <taxon>ecological metagenomes</taxon>
    </lineage>
</organism>
<dbReference type="InterPro" id="IPR016181">
    <property type="entry name" value="Acyl_CoA_acyltransferase"/>
</dbReference>
<comment type="caution">
    <text evidence="2">The sequence shown here is derived from an EMBL/GenBank/DDBJ whole genome shotgun (WGS) entry which is preliminary data.</text>
</comment>
<evidence type="ECO:0000259" key="1">
    <source>
        <dbReference type="PROSITE" id="PS51186"/>
    </source>
</evidence>
<dbReference type="AlphaFoldDB" id="A0A0F9R460"/>
<feature type="domain" description="N-acetyltransferase" evidence="1">
    <location>
        <begin position="154"/>
        <end position="306"/>
    </location>
</feature>
<sequence length="515" mass="58882">MSQQSYLIDTNILIGLEDNHTVEAAYSRFHALASTHKVDIYVHEAAKDDFARDKKLKRREISLSKFDKYRLLKKQRGLARADLEANFGILKKANDVVDATLLHTLEKGAADFLVTQDKGLHQRAQNRSPDLARRVLFINDATELLIQTYEPKEVPIRHVGEVKAHEIDAEDNFFDSLRDGYPEFDDWWREKCIKQHRSCWVVYDNEQLAGLIVRKNEDAIDTDAVTKASKILKICTFKVGPENRGVKLGELLLKQVLWYAQSNKYDLAYLTTYEDQVALMELLEYYGFRNAGENSNGEYIYERDFSCNALKHQANETDFDQARKNYPRFVFDTNTRGFGIPIKEDYHDTLYPDLWRPRQADLFSGASRAEGITRPGNTIRKVYLCQAQSNLGPPGSLLFFYKGVSKDPPSQAITALGLLESITLAGTKRELMHLTGGRSVYSEVELEKWEQKVKEKGRPVKVINYLLVSYIEPAVSIDELKTMGVIAGHPQQSIYRLSHKLTNGLIERTGLEFDV</sequence>
<dbReference type="EMBL" id="LAZR01001068">
    <property type="protein sequence ID" value="KKN51335.1"/>
    <property type="molecule type" value="Genomic_DNA"/>
</dbReference>
<proteinExistence type="predicted"/>
<reference evidence="2" key="1">
    <citation type="journal article" date="2015" name="Nature">
        <title>Complex archaea that bridge the gap between prokaryotes and eukaryotes.</title>
        <authorList>
            <person name="Spang A."/>
            <person name="Saw J.H."/>
            <person name="Jorgensen S.L."/>
            <person name="Zaremba-Niedzwiedzka K."/>
            <person name="Martijn J."/>
            <person name="Lind A.E."/>
            <person name="van Eijk R."/>
            <person name="Schleper C."/>
            <person name="Guy L."/>
            <person name="Ettema T.J."/>
        </authorList>
    </citation>
    <scope>NUCLEOTIDE SEQUENCE</scope>
</reference>
<gene>
    <name evidence="2" type="ORF">LCGC14_0623910</name>
</gene>
<dbReference type="SUPFAM" id="SSF55729">
    <property type="entry name" value="Acyl-CoA N-acyltransferases (Nat)"/>
    <property type="match status" value="1"/>
</dbReference>
<accession>A0A0F9R460</accession>
<dbReference type="GO" id="GO:0016747">
    <property type="term" value="F:acyltransferase activity, transferring groups other than amino-acyl groups"/>
    <property type="evidence" value="ECO:0007669"/>
    <property type="project" value="InterPro"/>
</dbReference>